<protein>
    <submittedName>
        <fullName evidence="1">Uncharacterized protein</fullName>
    </submittedName>
</protein>
<organism evidence="1 2">
    <name type="scientific">Olivibacter jilunii</name>
    <dbReference type="NCBI Taxonomy" id="985016"/>
    <lineage>
        <taxon>Bacteria</taxon>
        <taxon>Pseudomonadati</taxon>
        <taxon>Bacteroidota</taxon>
        <taxon>Sphingobacteriia</taxon>
        <taxon>Sphingobacteriales</taxon>
        <taxon>Sphingobacteriaceae</taxon>
        <taxon>Olivibacter</taxon>
    </lineage>
</organism>
<proteinExistence type="predicted"/>
<evidence type="ECO:0000313" key="1">
    <source>
        <dbReference type="EMBL" id="MFD2961390.1"/>
    </source>
</evidence>
<comment type="caution">
    <text evidence="1">The sequence shown here is derived from an EMBL/GenBank/DDBJ whole genome shotgun (WGS) entry which is preliminary data.</text>
</comment>
<dbReference type="EMBL" id="JBHUPA010000002">
    <property type="protein sequence ID" value="MFD2961390.1"/>
    <property type="molecule type" value="Genomic_DNA"/>
</dbReference>
<sequence length="713" mass="80787">MIQIKTLEGKPFDLLDESVTIELNNSLFNSSEILRGSSSFPISMANTDNNLMLIKFATNLSSTPKSAEIPVLANISGQNFRKAMLSVNLADGKLEGVLILDLGIINDKLKNTRLNELPFDMFTLGVDDSEDMSIDANAMKAAAMNTDWRQIPYTFAPILAPDFSGNPTNPTDFSPTRPPFKRLFNISVPFVNLFSLNEAETQAAFKTPDQPVWYKEEGGTYNITYVSFGYQVVPQFYLMYVLDVISKTLGYTAKGECLSDKDFSRLVIDNNVPLISRRRWGGLDDAILNLKGGEDNYVRFTAANHLPKISIADFFKKLTAVGIHISLDETQSTINFNWKKTSLANRSARDWSNKLSKIVQTEYNDIDGLQFKMETDIIDSLGIKSKKTETVTIGNGGKDEKVDFGTLSTVVNAFPKDGFVWAQDQAETWPYESSKTQDLVLPYKDSKAMIYDRRFPYLGNYKSYTDSDSSTDLILLFYNGMQSYNDSVLYPQLSNESATFSLYLSGEKGLFNTKLKDWYNRVFACKEIKARFNLDITDINTLKESDQILIKDDNNTVVKCLFKKIKFDTGKPGDDKLLAEVDLVAMDTQVLADSIDSRVVMKYEYVKTFDGPSQKRWDVVISFWADRNYSKPVQVSDVIVKYIWQRNFLTRGQKSEIKTNYSMLVNGHSVTLSNFVFIDSRFDGTSYSREQLTFIDTNQYRIIDHPTDSLDLV</sequence>
<name>A0ABW6B026_9SPHI</name>
<reference evidence="2" key="1">
    <citation type="journal article" date="2019" name="Int. J. Syst. Evol. Microbiol.">
        <title>The Global Catalogue of Microorganisms (GCM) 10K type strain sequencing project: providing services to taxonomists for standard genome sequencing and annotation.</title>
        <authorList>
            <consortium name="The Broad Institute Genomics Platform"/>
            <consortium name="The Broad Institute Genome Sequencing Center for Infectious Disease"/>
            <person name="Wu L."/>
            <person name="Ma J."/>
        </authorList>
    </citation>
    <scope>NUCLEOTIDE SEQUENCE [LARGE SCALE GENOMIC DNA]</scope>
    <source>
        <strain evidence="2">KCTC 23098</strain>
    </source>
</reference>
<dbReference type="Proteomes" id="UP001597560">
    <property type="component" value="Unassembled WGS sequence"/>
</dbReference>
<keyword evidence="2" id="KW-1185">Reference proteome</keyword>
<accession>A0ABW6B026</accession>
<dbReference type="RefSeq" id="WP_377609569.1">
    <property type="nucleotide sequence ID" value="NZ_JBHUPA010000002.1"/>
</dbReference>
<evidence type="ECO:0000313" key="2">
    <source>
        <dbReference type="Proteomes" id="UP001597560"/>
    </source>
</evidence>
<gene>
    <name evidence="1" type="ORF">ACFS6J_06320</name>
</gene>